<keyword evidence="1" id="KW-0812">Transmembrane</keyword>
<feature type="transmembrane region" description="Helical" evidence="1">
    <location>
        <begin position="16"/>
        <end position="33"/>
    </location>
</feature>
<dbReference type="PROSITE" id="PS50125">
    <property type="entry name" value="GUANYLATE_CYCLASE_2"/>
    <property type="match status" value="1"/>
</dbReference>
<dbReference type="InterPro" id="IPR029787">
    <property type="entry name" value="Nucleotide_cyclase"/>
</dbReference>
<dbReference type="SUPFAM" id="SSF55073">
    <property type="entry name" value="Nucleotide cyclase"/>
    <property type="match status" value="1"/>
</dbReference>
<dbReference type="SMART" id="SM00044">
    <property type="entry name" value="CYCc"/>
    <property type="match status" value="1"/>
</dbReference>
<name>A0ABY5TK18_9GAMM</name>
<dbReference type="InterPro" id="IPR050697">
    <property type="entry name" value="Adenylyl/Guanylyl_Cyclase_3/4"/>
</dbReference>
<protein>
    <submittedName>
        <fullName evidence="3">Adenylate/guanylate cyclase domain-containing protein</fullName>
    </submittedName>
</protein>
<dbReference type="Proteomes" id="UP001059934">
    <property type="component" value="Chromosome"/>
</dbReference>
<dbReference type="Gene3D" id="3.30.70.1230">
    <property type="entry name" value="Nucleotide cyclase"/>
    <property type="match status" value="1"/>
</dbReference>
<dbReference type="Pfam" id="PF00211">
    <property type="entry name" value="Guanylate_cyc"/>
    <property type="match status" value="1"/>
</dbReference>
<dbReference type="PANTHER" id="PTHR43081:SF18">
    <property type="entry name" value="BLL7624 PROTEIN"/>
    <property type="match status" value="1"/>
</dbReference>
<feature type="transmembrane region" description="Helical" evidence="1">
    <location>
        <begin position="39"/>
        <end position="60"/>
    </location>
</feature>
<feature type="transmembrane region" description="Helical" evidence="1">
    <location>
        <begin position="121"/>
        <end position="139"/>
    </location>
</feature>
<reference evidence="3" key="1">
    <citation type="submission" date="2022-08" db="EMBL/GenBank/DDBJ databases">
        <title>Catabolic pathway analysis in culturable SAR92 clade bacteria reveals their overlooked roles in DMSP degradation in coastal seas.</title>
        <authorList>
            <person name="He X."/>
            <person name="Zhang X."/>
            <person name="Zhang Y."/>
        </authorList>
    </citation>
    <scope>NUCLEOTIDE SEQUENCE</scope>
    <source>
        <strain evidence="3">H455</strain>
    </source>
</reference>
<dbReference type="InterPro" id="IPR001054">
    <property type="entry name" value="A/G_cyclase"/>
</dbReference>
<gene>
    <name evidence="3" type="ORF">NYF23_09155</name>
</gene>
<organism evidence="3 4">
    <name type="scientific">SAR92 clade bacterium H455</name>
    <dbReference type="NCBI Taxonomy" id="2974818"/>
    <lineage>
        <taxon>Bacteria</taxon>
        <taxon>Pseudomonadati</taxon>
        <taxon>Pseudomonadota</taxon>
        <taxon>Gammaproteobacteria</taxon>
        <taxon>Cellvibrionales</taxon>
        <taxon>Porticoccaceae</taxon>
        <taxon>SAR92 clade</taxon>
    </lineage>
</organism>
<keyword evidence="4" id="KW-1185">Reference proteome</keyword>
<proteinExistence type="predicted"/>
<dbReference type="CDD" id="cd07302">
    <property type="entry name" value="CHD"/>
    <property type="match status" value="1"/>
</dbReference>
<sequence>MTWKAFIYPSPKLQELYRLALCICGVSILLGAWRDIGYHSGLLAALPALFIYQFGSYLTTQPRISTLNRQRLSLAMEFSDGLLTGLLIALTAFEPIITLALGVAFLVTIVGAMKATAPLDLFGLFLGALLGFWLLPFSVAVSTPVQLLVTCTGFAYCLFNVNMARQTHFMLAEQHESVLRQNDWLTLRTFHLSKYLSPALRKAILTGKDVKAGTQEKTLTVFFSDMEGFTKLAEELDPEQLTSLLNTYLTEMSEIAFRFGGTVDKVIGDAIMVFFGDPESRGVRADALSCVSMAVAMQQAMRELQARWRAEGIANPPALRMGINSGPCKVGNFGTENRLDYTLLGRTVNLASRLESAAASNEILISKDTYVLIADAVDCTDKGQISVKGFAAPVNAFSVTDLHKNIAIKQANEGRRLAESVQPRALPQEI</sequence>
<dbReference type="EMBL" id="CP103416">
    <property type="protein sequence ID" value="UVW34188.1"/>
    <property type="molecule type" value="Genomic_DNA"/>
</dbReference>
<feature type="domain" description="Guanylate cyclase" evidence="2">
    <location>
        <begin position="220"/>
        <end position="355"/>
    </location>
</feature>
<evidence type="ECO:0000313" key="4">
    <source>
        <dbReference type="Proteomes" id="UP001059934"/>
    </source>
</evidence>
<keyword evidence="1" id="KW-1133">Transmembrane helix</keyword>
<keyword evidence="1" id="KW-0472">Membrane</keyword>
<evidence type="ECO:0000313" key="3">
    <source>
        <dbReference type="EMBL" id="UVW34188.1"/>
    </source>
</evidence>
<feature type="transmembrane region" description="Helical" evidence="1">
    <location>
        <begin position="96"/>
        <end position="114"/>
    </location>
</feature>
<evidence type="ECO:0000256" key="1">
    <source>
        <dbReference type="SAM" id="Phobius"/>
    </source>
</evidence>
<dbReference type="PANTHER" id="PTHR43081">
    <property type="entry name" value="ADENYLATE CYCLASE, TERMINAL-DIFFERENTIATION SPECIFIC-RELATED"/>
    <property type="match status" value="1"/>
</dbReference>
<evidence type="ECO:0000259" key="2">
    <source>
        <dbReference type="PROSITE" id="PS50125"/>
    </source>
</evidence>
<accession>A0ABY5TK18</accession>